<dbReference type="PANTHER" id="PTHR34613">
    <property type="entry name" value="SLL0800 PROTEIN"/>
    <property type="match status" value="1"/>
</dbReference>
<evidence type="ECO:0000313" key="1">
    <source>
        <dbReference type="EMBL" id="AKT39469.1"/>
    </source>
</evidence>
<evidence type="ECO:0000313" key="2">
    <source>
        <dbReference type="Proteomes" id="UP000067626"/>
    </source>
</evidence>
<sequence length="292" mass="32000">MPSLIHEALLMLFKDHPSLAAEFLRDVLGAPLPRFSEVRVEPADLTEVVPAAHYADLVVLLLKKRPVLAIVVEVQLGRDPEKAYSWPSYAVAVRARYRCRVCLLVVTTDEGVARWAAEPIELGPPNFVLRPYVLGPRAVPLITDPAEARARPEIAVLSAMAHGRSEAGLSVALAALAAAAGLEEERQKLYVDVIMSSLNEAAKRSLEAMMKSGYEFESEFARRYVAQGRKEGAQSGALKAKAEAVIAVLEARELEVPESAREHILTATDLNELDCWIRRAAVVREASELFTV</sequence>
<dbReference type="RefSeq" id="WP_245678495.1">
    <property type="nucleotide sequence ID" value="NZ_CP012159.1"/>
</dbReference>
<proteinExistence type="predicted"/>
<name>A0A0K1EF40_CHOCO</name>
<dbReference type="Proteomes" id="UP000067626">
    <property type="component" value="Chromosome"/>
</dbReference>
<organism evidence="1 2">
    <name type="scientific">Chondromyces crocatus</name>
    <dbReference type="NCBI Taxonomy" id="52"/>
    <lineage>
        <taxon>Bacteria</taxon>
        <taxon>Pseudomonadati</taxon>
        <taxon>Myxococcota</taxon>
        <taxon>Polyangia</taxon>
        <taxon>Polyangiales</taxon>
        <taxon>Polyangiaceae</taxon>
        <taxon>Chondromyces</taxon>
    </lineage>
</organism>
<protein>
    <recommendedName>
        <fullName evidence="3">Transposase (putative) YhgA-like domain-containing protein</fullName>
    </recommendedName>
</protein>
<accession>A0A0K1EF40</accession>
<reference evidence="1 2" key="1">
    <citation type="submission" date="2015-07" db="EMBL/GenBank/DDBJ databases">
        <title>Genome analysis of myxobacterium Chondromyces crocatus Cm c5 reveals a high potential for natural compound synthesis and the genetic basis for the loss of fruiting body formation.</title>
        <authorList>
            <person name="Zaburannyi N."/>
            <person name="Bunk B."/>
            <person name="Maier J."/>
            <person name="Overmann J."/>
            <person name="Mueller R."/>
        </authorList>
    </citation>
    <scope>NUCLEOTIDE SEQUENCE [LARGE SCALE GENOMIC DNA]</scope>
    <source>
        <strain evidence="1 2">Cm c5</strain>
    </source>
</reference>
<dbReference type="KEGG" id="ccro:CMC5_036160"/>
<evidence type="ECO:0008006" key="3">
    <source>
        <dbReference type="Google" id="ProtNLM"/>
    </source>
</evidence>
<dbReference type="AlphaFoldDB" id="A0A0K1EF40"/>
<gene>
    <name evidence="1" type="ORF">CMC5_036160</name>
</gene>
<dbReference type="PANTHER" id="PTHR34613:SF1">
    <property type="entry name" value="SLL6017 PROTEIN"/>
    <property type="match status" value="1"/>
</dbReference>
<dbReference type="EMBL" id="CP012159">
    <property type="protein sequence ID" value="AKT39469.1"/>
    <property type="molecule type" value="Genomic_DNA"/>
</dbReference>
<keyword evidence="2" id="KW-1185">Reference proteome</keyword>